<feature type="domain" description="Thioredoxin" evidence="6">
    <location>
        <begin position="21"/>
        <end position="144"/>
    </location>
</feature>
<dbReference type="CDD" id="cd02961">
    <property type="entry name" value="PDI_a_family"/>
    <property type="match status" value="1"/>
</dbReference>
<keyword evidence="2 5" id="KW-0732">Signal</keyword>
<dbReference type="GO" id="GO:0005783">
    <property type="term" value="C:endoplasmic reticulum"/>
    <property type="evidence" value="ECO:0007669"/>
    <property type="project" value="TreeGrafter"/>
</dbReference>
<dbReference type="GO" id="GO:0034976">
    <property type="term" value="P:response to endoplasmic reticulum stress"/>
    <property type="evidence" value="ECO:0007669"/>
    <property type="project" value="TreeGrafter"/>
</dbReference>
<accession>A0A2N9FDD6</accession>
<dbReference type="AlphaFoldDB" id="A0A2N9FDD6"/>
<gene>
    <name evidence="7" type="ORF">FSB_LOCUS13084</name>
</gene>
<organism evidence="7">
    <name type="scientific">Fagus sylvatica</name>
    <name type="common">Beechnut</name>
    <dbReference type="NCBI Taxonomy" id="28930"/>
    <lineage>
        <taxon>Eukaryota</taxon>
        <taxon>Viridiplantae</taxon>
        <taxon>Streptophyta</taxon>
        <taxon>Embryophyta</taxon>
        <taxon>Tracheophyta</taxon>
        <taxon>Spermatophyta</taxon>
        <taxon>Magnoliopsida</taxon>
        <taxon>eudicotyledons</taxon>
        <taxon>Gunneridae</taxon>
        <taxon>Pentapetalae</taxon>
        <taxon>rosids</taxon>
        <taxon>fabids</taxon>
        <taxon>Fagales</taxon>
        <taxon>Fagaceae</taxon>
        <taxon>Fagus</taxon>
    </lineage>
</organism>
<dbReference type="Pfam" id="PF00085">
    <property type="entry name" value="Thioredoxin"/>
    <property type="match status" value="1"/>
</dbReference>
<dbReference type="GO" id="GO:0003756">
    <property type="term" value="F:protein disulfide isomerase activity"/>
    <property type="evidence" value="ECO:0007669"/>
    <property type="project" value="TreeGrafter"/>
</dbReference>
<sequence>MIMTSRVLVVVNLIWCLLIPLSLSISISKDEAFSVNGKVLELDESNFDSAISTFDFVLVDFYAPWCGHCKRLSPQLDEAAPILGSLKVPILIAKVNADKFTRLARKYEIDAFPSLKIFMHGVPVEYNGPRKADLLVRYLKKFVAPDVSVLDSDSAITDFVEAAGTYFPIYIGFGLNEPLISKLAIKYKKKAWFSVAKDFSEDIMVLYDFDKVPALDENLLSVYAHFVPRVDHIMQKVAVDLLHVLTIENTTCLGGSNIEEFLEDFVKQNLFPPAIPMNHDTLKALNDDERKIILTIVEDDTEEKAKKTIKLLKAAASANRDLVFGYVGVKQWEDFADTFGANKKTKLPKMVIWDGDEEYFSVMDPSDSVMVARELTPRNEDGYFDCSPIVCDLIARIDSVNEAA</sequence>
<dbReference type="EMBL" id="OIVN01000766">
    <property type="protein sequence ID" value="SPC85202.1"/>
    <property type="molecule type" value="Genomic_DNA"/>
</dbReference>
<feature type="chain" id="PRO_5014905962" description="Thioredoxin domain-containing protein" evidence="5">
    <location>
        <begin position="25"/>
        <end position="404"/>
    </location>
</feature>
<dbReference type="Gene3D" id="3.40.30.10">
    <property type="entry name" value="Glutaredoxin"/>
    <property type="match status" value="2"/>
</dbReference>
<reference evidence="7" key="1">
    <citation type="submission" date="2018-02" db="EMBL/GenBank/DDBJ databases">
        <authorList>
            <person name="Cohen D.B."/>
            <person name="Kent A.D."/>
        </authorList>
    </citation>
    <scope>NUCLEOTIDE SEQUENCE</scope>
</reference>
<keyword evidence="3" id="KW-1015">Disulfide bond</keyword>
<dbReference type="PRINTS" id="PR00421">
    <property type="entry name" value="THIOREDOXIN"/>
</dbReference>
<evidence type="ECO:0000256" key="3">
    <source>
        <dbReference type="ARBA" id="ARBA00023157"/>
    </source>
</evidence>
<evidence type="ECO:0000256" key="1">
    <source>
        <dbReference type="ARBA" id="ARBA00006347"/>
    </source>
</evidence>
<dbReference type="PROSITE" id="PS00194">
    <property type="entry name" value="THIOREDOXIN_1"/>
    <property type="match status" value="1"/>
</dbReference>
<evidence type="ECO:0000259" key="6">
    <source>
        <dbReference type="PROSITE" id="PS51352"/>
    </source>
</evidence>
<dbReference type="InterPro" id="IPR017937">
    <property type="entry name" value="Thioredoxin_CS"/>
</dbReference>
<dbReference type="Pfam" id="PF13848">
    <property type="entry name" value="Thioredoxin_6"/>
    <property type="match status" value="1"/>
</dbReference>
<dbReference type="InterPro" id="IPR013766">
    <property type="entry name" value="Thioredoxin_domain"/>
</dbReference>
<dbReference type="SUPFAM" id="SSF52833">
    <property type="entry name" value="Thioredoxin-like"/>
    <property type="match status" value="1"/>
</dbReference>
<protein>
    <recommendedName>
        <fullName evidence="6">Thioredoxin domain-containing protein</fullName>
    </recommendedName>
</protein>
<evidence type="ECO:0000256" key="5">
    <source>
        <dbReference type="SAM" id="SignalP"/>
    </source>
</evidence>
<dbReference type="PANTHER" id="PTHR18929:SF218">
    <property type="entry name" value="PROTEIN DISULFIDE-ISOMERASE 5-2"/>
    <property type="match status" value="1"/>
</dbReference>
<evidence type="ECO:0000256" key="2">
    <source>
        <dbReference type="ARBA" id="ARBA00022729"/>
    </source>
</evidence>
<keyword evidence="4" id="KW-0676">Redox-active center</keyword>
<dbReference type="GO" id="GO:0006457">
    <property type="term" value="P:protein folding"/>
    <property type="evidence" value="ECO:0007669"/>
    <property type="project" value="TreeGrafter"/>
</dbReference>
<dbReference type="PANTHER" id="PTHR18929">
    <property type="entry name" value="PROTEIN DISULFIDE ISOMERASE"/>
    <property type="match status" value="1"/>
</dbReference>
<feature type="signal peptide" evidence="5">
    <location>
        <begin position="1"/>
        <end position="24"/>
    </location>
</feature>
<name>A0A2N9FDD6_FAGSY</name>
<evidence type="ECO:0000313" key="7">
    <source>
        <dbReference type="EMBL" id="SPC85202.1"/>
    </source>
</evidence>
<evidence type="ECO:0000256" key="4">
    <source>
        <dbReference type="ARBA" id="ARBA00023284"/>
    </source>
</evidence>
<dbReference type="PROSITE" id="PS51352">
    <property type="entry name" value="THIOREDOXIN_2"/>
    <property type="match status" value="1"/>
</dbReference>
<dbReference type="InterPro" id="IPR036249">
    <property type="entry name" value="Thioredoxin-like_sf"/>
</dbReference>
<comment type="similarity">
    <text evidence="1">Belongs to the protein disulfide isomerase family.</text>
</comment>
<proteinExistence type="inferred from homology"/>
<dbReference type="FunFam" id="3.40.30.10:FF:000107">
    <property type="entry name" value="Protein disulfide-isomerase 5-2"/>
    <property type="match status" value="1"/>
</dbReference>